<reference evidence="9" key="1">
    <citation type="submission" date="2020-09" db="EMBL/GenBank/DDBJ databases">
        <title>Draft Genome Sequence of Paenibacillus sp. WST5.</title>
        <authorList>
            <person name="Bao Z."/>
        </authorList>
    </citation>
    <scope>NUCLEOTIDE SEQUENCE</scope>
    <source>
        <strain evidence="9">WST5</strain>
    </source>
</reference>
<feature type="transmembrane region" description="Helical" evidence="7">
    <location>
        <begin position="12"/>
        <end position="31"/>
    </location>
</feature>
<evidence type="ECO:0000256" key="7">
    <source>
        <dbReference type="SAM" id="Phobius"/>
    </source>
</evidence>
<dbReference type="InterPro" id="IPR000620">
    <property type="entry name" value="EamA_dom"/>
</dbReference>
<evidence type="ECO:0000256" key="3">
    <source>
        <dbReference type="ARBA" id="ARBA00022475"/>
    </source>
</evidence>
<dbReference type="PANTHER" id="PTHR32322">
    <property type="entry name" value="INNER MEMBRANE TRANSPORTER"/>
    <property type="match status" value="1"/>
</dbReference>
<dbReference type="PANTHER" id="PTHR32322:SF18">
    <property type="entry name" value="S-ADENOSYLMETHIONINE_S-ADENOSYLHOMOCYSTEINE TRANSPORTER"/>
    <property type="match status" value="1"/>
</dbReference>
<feature type="transmembrane region" description="Helical" evidence="7">
    <location>
        <begin position="259"/>
        <end position="276"/>
    </location>
</feature>
<comment type="subcellular location">
    <subcellularLocation>
        <location evidence="1">Cell membrane</location>
        <topology evidence="1">Multi-pass membrane protein</topology>
    </subcellularLocation>
</comment>
<keyword evidence="10" id="KW-1185">Reference proteome</keyword>
<dbReference type="Pfam" id="PF00892">
    <property type="entry name" value="EamA"/>
    <property type="match status" value="2"/>
</dbReference>
<feature type="transmembrane region" description="Helical" evidence="7">
    <location>
        <begin position="43"/>
        <end position="63"/>
    </location>
</feature>
<organism evidence="9 10">
    <name type="scientific">Paenibacillus sedimenti</name>
    <dbReference type="NCBI Taxonomy" id="2770274"/>
    <lineage>
        <taxon>Bacteria</taxon>
        <taxon>Bacillati</taxon>
        <taxon>Bacillota</taxon>
        <taxon>Bacilli</taxon>
        <taxon>Bacillales</taxon>
        <taxon>Paenibacillaceae</taxon>
        <taxon>Paenibacillus</taxon>
    </lineage>
</organism>
<dbReference type="EMBL" id="JACVVD010000011">
    <property type="protein sequence ID" value="MBD0383440.1"/>
    <property type="molecule type" value="Genomic_DNA"/>
</dbReference>
<feature type="transmembrane region" description="Helical" evidence="7">
    <location>
        <begin position="75"/>
        <end position="97"/>
    </location>
</feature>
<name>A0A926QLB7_9BACL</name>
<feature type="transmembrane region" description="Helical" evidence="7">
    <location>
        <begin position="193"/>
        <end position="212"/>
    </location>
</feature>
<dbReference type="GO" id="GO:0005886">
    <property type="term" value="C:plasma membrane"/>
    <property type="evidence" value="ECO:0007669"/>
    <property type="project" value="UniProtKB-SubCell"/>
</dbReference>
<evidence type="ECO:0000313" key="10">
    <source>
        <dbReference type="Proteomes" id="UP000650466"/>
    </source>
</evidence>
<feature type="transmembrane region" description="Helical" evidence="7">
    <location>
        <begin position="282"/>
        <end position="298"/>
    </location>
</feature>
<evidence type="ECO:0000259" key="8">
    <source>
        <dbReference type="Pfam" id="PF00892"/>
    </source>
</evidence>
<evidence type="ECO:0000313" key="9">
    <source>
        <dbReference type="EMBL" id="MBD0383440.1"/>
    </source>
</evidence>
<protein>
    <submittedName>
        <fullName evidence="9">EamA family transporter</fullName>
    </submittedName>
</protein>
<sequence length="318" mass="34940">MSPDRLNKLYPHAGFVLVYVLWGINLTSMKIGGTEWDPLVFNGLRFASMIPLLWVYTYFYYRSNALKIQIAPRDIILVCGLGILNAVGMEAMLQYALQFSNSANGAVLGRGFMPVITVVIALLARQVKLSWRIFVGIPLALFSVIIIVSGGATGFHLGADTMKGDILLLLRSVMGAIYLIGMNRLVHRYPLTLLISLEMTAGALSLLPFVLWRADAAYFTAISATGWISLIYTSLLATALGFSIHNWSLARLGPFKSSAYGYLLPVTAAIPGYFILHESISLYQYIGGAGVLTAMYLVQRDRTQTVRRTALSDQTAKL</sequence>
<keyword evidence="4 7" id="KW-0812">Transmembrane</keyword>
<evidence type="ECO:0000256" key="4">
    <source>
        <dbReference type="ARBA" id="ARBA00022692"/>
    </source>
</evidence>
<dbReference type="SUPFAM" id="SSF103481">
    <property type="entry name" value="Multidrug resistance efflux transporter EmrE"/>
    <property type="match status" value="2"/>
</dbReference>
<dbReference type="Proteomes" id="UP000650466">
    <property type="component" value="Unassembled WGS sequence"/>
</dbReference>
<feature type="domain" description="EamA" evidence="8">
    <location>
        <begin position="162"/>
        <end position="298"/>
    </location>
</feature>
<gene>
    <name evidence="9" type="ORF">ICC18_25385</name>
</gene>
<comment type="similarity">
    <text evidence="2">Belongs to the EamA transporter family.</text>
</comment>
<dbReference type="AlphaFoldDB" id="A0A926QLB7"/>
<feature type="transmembrane region" description="Helical" evidence="7">
    <location>
        <begin position="103"/>
        <end position="124"/>
    </location>
</feature>
<keyword evidence="5 7" id="KW-1133">Transmembrane helix</keyword>
<evidence type="ECO:0000256" key="5">
    <source>
        <dbReference type="ARBA" id="ARBA00022989"/>
    </source>
</evidence>
<feature type="domain" description="EamA" evidence="8">
    <location>
        <begin position="15"/>
        <end position="148"/>
    </location>
</feature>
<accession>A0A926QLB7</accession>
<keyword evidence="6 7" id="KW-0472">Membrane</keyword>
<evidence type="ECO:0000256" key="1">
    <source>
        <dbReference type="ARBA" id="ARBA00004651"/>
    </source>
</evidence>
<feature type="transmembrane region" description="Helical" evidence="7">
    <location>
        <begin position="166"/>
        <end position="186"/>
    </location>
</feature>
<evidence type="ECO:0000256" key="2">
    <source>
        <dbReference type="ARBA" id="ARBA00007362"/>
    </source>
</evidence>
<keyword evidence="3" id="KW-1003">Cell membrane</keyword>
<dbReference type="InterPro" id="IPR050638">
    <property type="entry name" value="AA-Vitamin_Transporters"/>
</dbReference>
<comment type="caution">
    <text evidence="9">The sequence shown here is derived from an EMBL/GenBank/DDBJ whole genome shotgun (WGS) entry which is preliminary data.</text>
</comment>
<dbReference type="InterPro" id="IPR037185">
    <property type="entry name" value="EmrE-like"/>
</dbReference>
<feature type="transmembrane region" description="Helical" evidence="7">
    <location>
        <begin position="224"/>
        <end position="247"/>
    </location>
</feature>
<evidence type="ECO:0000256" key="6">
    <source>
        <dbReference type="ARBA" id="ARBA00023136"/>
    </source>
</evidence>
<dbReference type="RefSeq" id="WP_188177230.1">
    <property type="nucleotide sequence ID" value="NZ_JACVVD010000011.1"/>
</dbReference>
<proteinExistence type="inferred from homology"/>
<feature type="transmembrane region" description="Helical" evidence="7">
    <location>
        <begin position="131"/>
        <end position="154"/>
    </location>
</feature>